<dbReference type="PANTHER" id="PTHR23362">
    <property type="entry name" value="L-PLASTIN-RELATED"/>
    <property type="match status" value="1"/>
</dbReference>
<dbReference type="EMBL" id="PDUG01000013">
    <property type="protein sequence ID" value="PIC13418.1"/>
    <property type="molecule type" value="Genomic_DNA"/>
</dbReference>
<sequence>MSGKSLKRWIKQPETVESEPNLEDSGNQFYGLDPGNSIDAKRVKIEESEDPFADFPTDFSTDASATSSRNIQASEALNTPEEPKISVLLLANHIETTALYFEFKNSETKASKAITKIKESGQEMVLSLKEFNNFIESMLTSIKRARISNPRSEKESNKVKNYVAAEALRIVDKKIEELGESHDEERGLP</sequence>
<evidence type="ECO:0000313" key="2">
    <source>
        <dbReference type="EMBL" id="PIC13418.1"/>
    </source>
</evidence>
<feature type="compositionally biased region" description="Basic residues" evidence="1">
    <location>
        <begin position="1"/>
        <end position="10"/>
    </location>
</feature>
<organism evidence="2 3">
    <name type="scientific">Caenorhabditis nigoni</name>
    <dbReference type="NCBI Taxonomy" id="1611254"/>
    <lineage>
        <taxon>Eukaryota</taxon>
        <taxon>Metazoa</taxon>
        <taxon>Ecdysozoa</taxon>
        <taxon>Nematoda</taxon>
        <taxon>Chromadorea</taxon>
        <taxon>Rhabditida</taxon>
        <taxon>Rhabditina</taxon>
        <taxon>Rhabditomorpha</taxon>
        <taxon>Rhabditoidea</taxon>
        <taxon>Rhabditidae</taxon>
        <taxon>Peloderinae</taxon>
        <taxon>Caenorhabditis</taxon>
    </lineage>
</organism>
<keyword evidence="3" id="KW-1185">Reference proteome</keyword>
<dbReference type="InterPro" id="IPR053315">
    <property type="entry name" value="Peptidase_C14A"/>
</dbReference>
<comment type="caution">
    <text evidence="2">The sequence shown here is derived from an EMBL/GenBank/DDBJ whole genome shotgun (WGS) entry which is preliminary data.</text>
</comment>
<evidence type="ECO:0000256" key="1">
    <source>
        <dbReference type="SAM" id="MobiDB-lite"/>
    </source>
</evidence>
<reference evidence="3" key="1">
    <citation type="submission" date="2017-10" db="EMBL/GenBank/DDBJ databases">
        <title>Rapid genome shrinkage in a self-fertile nematode reveals novel sperm competition proteins.</title>
        <authorList>
            <person name="Yin D."/>
            <person name="Schwarz E.M."/>
            <person name="Thomas C.G."/>
            <person name="Felde R.L."/>
            <person name="Korf I.F."/>
            <person name="Cutter A.D."/>
            <person name="Schartner C.M."/>
            <person name="Ralston E.J."/>
            <person name="Meyer B.J."/>
            <person name="Haag E.S."/>
        </authorList>
    </citation>
    <scope>NUCLEOTIDE SEQUENCE [LARGE SCALE GENOMIC DNA]</scope>
    <source>
        <strain evidence="3">JU1422</strain>
    </source>
</reference>
<gene>
    <name evidence="2" type="ORF">B9Z55_027796</name>
</gene>
<protein>
    <recommendedName>
        <fullName evidence="4">SPK domain-containing protein</fullName>
    </recommendedName>
</protein>
<evidence type="ECO:0008006" key="4">
    <source>
        <dbReference type="Google" id="ProtNLM"/>
    </source>
</evidence>
<feature type="region of interest" description="Disordered" evidence="1">
    <location>
        <begin position="1"/>
        <end position="34"/>
    </location>
</feature>
<dbReference type="Proteomes" id="UP000230233">
    <property type="component" value="Unassembled WGS sequence"/>
</dbReference>
<evidence type="ECO:0000313" key="3">
    <source>
        <dbReference type="Proteomes" id="UP000230233"/>
    </source>
</evidence>
<proteinExistence type="predicted"/>
<name>A0A2G5SEC6_9PELO</name>
<accession>A0A2G5SEC6</accession>
<dbReference type="PANTHER" id="PTHR23362:SF0">
    <property type="entry name" value="CALPONIN-HOMOLOGY (CH) DOMAIN-CONTAINING PROTEIN-RELATED"/>
    <property type="match status" value="1"/>
</dbReference>
<dbReference type="AlphaFoldDB" id="A0A2G5SEC6"/>